<feature type="region of interest" description="Disordered" evidence="1">
    <location>
        <begin position="1"/>
        <end position="32"/>
    </location>
</feature>
<dbReference type="AlphaFoldDB" id="B1Z5E2"/>
<dbReference type="KEGG" id="bac:BamMC406_5545"/>
<dbReference type="Proteomes" id="UP000001680">
    <property type="component" value="Chromosome 3"/>
</dbReference>
<dbReference type="HOGENOM" id="CLU_2987700_0_0_4"/>
<sequence>MSPGRQVMPAGPGMRVDEWLPAPRTMSRAPTGAVHGIETRMPLMGARLKKPRYARRR</sequence>
<organism evidence="2 3">
    <name type="scientific">Burkholderia ambifaria (strain MC40-6)</name>
    <dbReference type="NCBI Taxonomy" id="398577"/>
    <lineage>
        <taxon>Bacteria</taxon>
        <taxon>Pseudomonadati</taxon>
        <taxon>Pseudomonadota</taxon>
        <taxon>Betaproteobacteria</taxon>
        <taxon>Burkholderiales</taxon>
        <taxon>Burkholderiaceae</taxon>
        <taxon>Burkholderia</taxon>
        <taxon>Burkholderia cepacia complex</taxon>
    </lineage>
</organism>
<name>B1Z5E2_BURA4</name>
<gene>
    <name evidence="2" type="ordered locus">BamMC406_5545</name>
</gene>
<proteinExistence type="predicted"/>
<evidence type="ECO:0000256" key="1">
    <source>
        <dbReference type="SAM" id="MobiDB-lite"/>
    </source>
</evidence>
<evidence type="ECO:0000313" key="3">
    <source>
        <dbReference type="Proteomes" id="UP000001680"/>
    </source>
</evidence>
<evidence type="ECO:0000313" key="2">
    <source>
        <dbReference type="EMBL" id="ACB67988.1"/>
    </source>
</evidence>
<reference evidence="3" key="1">
    <citation type="submission" date="2008-04" db="EMBL/GenBank/DDBJ databases">
        <title>Complete sequence of chromosome 3 of Burkholderia ambifaria MC40-6.</title>
        <authorList>
            <person name="Copeland A."/>
            <person name="Lucas S."/>
            <person name="Lapidus A."/>
            <person name="Glavina del Rio T."/>
            <person name="Dalin E."/>
            <person name="Tice H."/>
            <person name="Pitluck S."/>
            <person name="Chain P."/>
            <person name="Malfatti S."/>
            <person name="Shin M."/>
            <person name="Vergez L."/>
            <person name="Lang D."/>
            <person name="Schmutz J."/>
            <person name="Larimer F."/>
            <person name="Land M."/>
            <person name="Hauser L."/>
            <person name="Kyrpides N."/>
            <person name="Lykidis A."/>
            <person name="Ramette A."/>
            <person name="Konstantinidis K."/>
            <person name="Tiedje J."/>
            <person name="Richardson P."/>
        </authorList>
    </citation>
    <scope>NUCLEOTIDE SEQUENCE [LARGE SCALE GENOMIC DNA]</scope>
    <source>
        <strain evidence="3">MC40-6</strain>
    </source>
</reference>
<accession>B1Z5E2</accession>
<dbReference type="EMBL" id="CP001027">
    <property type="protein sequence ID" value="ACB67988.1"/>
    <property type="molecule type" value="Genomic_DNA"/>
</dbReference>
<protein>
    <submittedName>
        <fullName evidence="2">Uncharacterized protein</fullName>
    </submittedName>
</protein>